<protein>
    <recommendedName>
        <fullName evidence="7">Endolytic murein transglycosylase</fullName>
        <ecNumber evidence="7">4.2.2.29</ecNumber>
    </recommendedName>
    <alternativeName>
        <fullName evidence="7">Peptidoglycan lytic transglycosylase</fullName>
    </alternativeName>
    <alternativeName>
        <fullName evidence="7">Peptidoglycan polymerization terminase</fullName>
    </alternativeName>
</protein>
<dbReference type="EMBL" id="BAEN01000041">
    <property type="protein sequence ID" value="GAC14844.1"/>
    <property type="molecule type" value="Genomic_DNA"/>
</dbReference>
<keyword evidence="3 7" id="KW-1133">Transmembrane helix</keyword>
<comment type="caution">
    <text evidence="8">The sequence shown here is derived from an EMBL/GenBank/DDBJ whole genome shotgun (WGS) entry which is preliminary data.</text>
</comment>
<evidence type="ECO:0000256" key="1">
    <source>
        <dbReference type="ARBA" id="ARBA00022475"/>
    </source>
</evidence>
<comment type="function">
    <text evidence="7">Functions as a peptidoglycan terminase that cleaves nascent peptidoglycan strands endolytically to terminate their elongation.</text>
</comment>
<dbReference type="Gene3D" id="3.30.160.60">
    <property type="entry name" value="Classic Zinc Finger"/>
    <property type="match status" value="2"/>
</dbReference>
<evidence type="ECO:0000256" key="7">
    <source>
        <dbReference type="HAMAP-Rule" id="MF_02065"/>
    </source>
</evidence>
<dbReference type="EC" id="4.2.2.29" evidence="7"/>
<comment type="similarity">
    <text evidence="7">Belongs to the transglycosylase MltG family.</text>
</comment>
<feature type="site" description="Important for catalytic activity" evidence="7">
    <location>
        <position position="217"/>
    </location>
</feature>
<dbReference type="PANTHER" id="PTHR30518">
    <property type="entry name" value="ENDOLYTIC MUREIN TRANSGLYCOSYLASE"/>
    <property type="match status" value="1"/>
</dbReference>
<comment type="subcellular location">
    <subcellularLocation>
        <location evidence="7">Cell inner membrane</location>
        <topology evidence="7">Single-pass membrane protein</topology>
    </subcellularLocation>
</comment>
<keyword evidence="2 7" id="KW-0812">Transmembrane</keyword>
<evidence type="ECO:0000256" key="2">
    <source>
        <dbReference type="ARBA" id="ARBA00022692"/>
    </source>
</evidence>
<evidence type="ECO:0000256" key="3">
    <source>
        <dbReference type="ARBA" id="ARBA00022989"/>
    </source>
</evidence>
<dbReference type="GO" id="GO:0005886">
    <property type="term" value="C:plasma membrane"/>
    <property type="evidence" value="ECO:0007669"/>
    <property type="project" value="UniProtKB-SubCell"/>
</dbReference>
<dbReference type="NCBIfam" id="TIGR00247">
    <property type="entry name" value="endolytic transglycosylase MltG"/>
    <property type="match status" value="1"/>
</dbReference>
<keyword evidence="6 7" id="KW-0961">Cell wall biogenesis/degradation</keyword>
<keyword evidence="1 7" id="KW-1003">Cell membrane</keyword>
<name>K6X2J7_9ALTE</name>
<dbReference type="STRING" id="1127673.GLIP_2216"/>
<evidence type="ECO:0000256" key="4">
    <source>
        <dbReference type="ARBA" id="ARBA00023136"/>
    </source>
</evidence>
<dbReference type="Proteomes" id="UP000006334">
    <property type="component" value="Unassembled WGS sequence"/>
</dbReference>
<dbReference type="HAMAP" id="MF_02065">
    <property type="entry name" value="MltG"/>
    <property type="match status" value="1"/>
</dbReference>
<dbReference type="AlphaFoldDB" id="K6X2J7"/>
<dbReference type="RefSeq" id="WP_008844660.1">
    <property type="nucleotide sequence ID" value="NZ_BAEN01000041.1"/>
</dbReference>
<evidence type="ECO:0000256" key="5">
    <source>
        <dbReference type="ARBA" id="ARBA00023239"/>
    </source>
</evidence>
<keyword evidence="7" id="KW-0997">Cell inner membrane</keyword>
<evidence type="ECO:0000313" key="8">
    <source>
        <dbReference type="EMBL" id="GAC14844.1"/>
    </source>
</evidence>
<dbReference type="PANTHER" id="PTHR30518:SF2">
    <property type="entry name" value="ENDOLYTIC MUREIN TRANSGLYCOSYLASE"/>
    <property type="match status" value="1"/>
</dbReference>
<dbReference type="GO" id="GO:0071555">
    <property type="term" value="P:cell wall organization"/>
    <property type="evidence" value="ECO:0007669"/>
    <property type="project" value="UniProtKB-KW"/>
</dbReference>
<dbReference type="CDD" id="cd08010">
    <property type="entry name" value="MltG_like"/>
    <property type="match status" value="1"/>
</dbReference>
<organism evidence="8 9">
    <name type="scientific">Aliiglaciecola lipolytica E3</name>
    <dbReference type="NCBI Taxonomy" id="1127673"/>
    <lineage>
        <taxon>Bacteria</taxon>
        <taxon>Pseudomonadati</taxon>
        <taxon>Pseudomonadota</taxon>
        <taxon>Gammaproteobacteria</taxon>
        <taxon>Alteromonadales</taxon>
        <taxon>Alteromonadaceae</taxon>
        <taxon>Aliiglaciecola</taxon>
    </lineage>
</organism>
<feature type="transmembrane region" description="Helical" evidence="7">
    <location>
        <begin position="7"/>
        <end position="26"/>
    </location>
</feature>
<evidence type="ECO:0000313" key="9">
    <source>
        <dbReference type="Proteomes" id="UP000006334"/>
    </source>
</evidence>
<dbReference type="GO" id="GO:0009252">
    <property type="term" value="P:peptidoglycan biosynthetic process"/>
    <property type="evidence" value="ECO:0007669"/>
    <property type="project" value="UniProtKB-UniRule"/>
</dbReference>
<comment type="catalytic activity">
    <reaction evidence="7">
        <text>a peptidoglycan chain = a peptidoglycan chain with N-acetyl-1,6-anhydromuramyl-[peptide] at the reducing end + a peptidoglycan chain with N-acetylglucosamine at the non-reducing end.</text>
        <dbReference type="EC" id="4.2.2.29"/>
    </reaction>
</comment>
<reference evidence="8 9" key="1">
    <citation type="journal article" date="2017" name="Antonie Van Leeuwenhoek">
        <title>Rhizobium rhizosphaerae sp. nov., a novel species isolated from rice rhizosphere.</title>
        <authorList>
            <person name="Zhao J.J."/>
            <person name="Zhang J."/>
            <person name="Zhang R.J."/>
            <person name="Zhang C.W."/>
            <person name="Yin H.Q."/>
            <person name="Zhang X.X."/>
        </authorList>
    </citation>
    <scope>NUCLEOTIDE SEQUENCE [LARGE SCALE GENOMIC DNA]</scope>
    <source>
        <strain evidence="8 9">E3</strain>
    </source>
</reference>
<dbReference type="Pfam" id="PF02618">
    <property type="entry name" value="YceG"/>
    <property type="match status" value="1"/>
</dbReference>
<dbReference type="OrthoDB" id="9814591at2"/>
<proteinExistence type="inferred from homology"/>
<keyword evidence="9" id="KW-1185">Reference proteome</keyword>
<dbReference type="eggNOG" id="COG1559">
    <property type="taxonomic scope" value="Bacteria"/>
</dbReference>
<dbReference type="GO" id="GO:0008932">
    <property type="term" value="F:lytic endotransglycosylase activity"/>
    <property type="evidence" value="ECO:0007669"/>
    <property type="project" value="UniProtKB-UniRule"/>
</dbReference>
<keyword evidence="4 7" id="KW-0472">Membrane</keyword>
<accession>K6X2J7</accession>
<gene>
    <name evidence="7" type="primary">mltG</name>
    <name evidence="8" type="ORF">GLIP_2216</name>
</gene>
<dbReference type="FunFam" id="3.30.160.60:FF:000242">
    <property type="entry name" value="Endolytic murein transglycosylase"/>
    <property type="match status" value="1"/>
</dbReference>
<keyword evidence="5 7" id="KW-0456">Lyase</keyword>
<evidence type="ECO:0000256" key="6">
    <source>
        <dbReference type="ARBA" id="ARBA00023316"/>
    </source>
</evidence>
<sequence>MSKWLKLFIVSAVFSFTILIVLIYQINSAFNNPLNIVGSQILVVDKGQYAHSVINKIHQRGILKHPLLVKAALKLEPELSHIKTGTYELTLGMSARDMFNVLSKGLEKTYQITLIEGLRWQDWLIQLNNHPQLNKSEKTFEQWITTFDPDLPGASLEGWLLADTYHFTNGTDVEEIVKRAHQALKDYLTSAWETRQVDLPYDNPYQALIMASIVEKETGVPIERPRIAAVFVNRLREGMRLQTDPTVIYGMGDSFDGNIRRKDLRQATPYNTYVIKGLPPTPIAMPSRLSIDAVLHPIQSEEFYFVSKGDGTHYFSTTLDEHNRAVRQYQLKKTKSN</sequence>
<dbReference type="InterPro" id="IPR003770">
    <property type="entry name" value="MLTG-like"/>
</dbReference>